<evidence type="ECO:0000256" key="6">
    <source>
        <dbReference type="SAM" id="Phobius"/>
    </source>
</evidence>
<organism evidence="7 8">
    <name type="scientific">Hyalangium rubrum</name>
    <dbReference type="NCBI Taxonomy" id="3103134"/>
    <lineage>
        <taxon>Bacteria</taxon>
        <taxon>Pseudomonadati</taxon>
        <taxon>Myxococcota</taxon>
        <taxon>Myxococcia</taxon>
        <taxon>Myxococcales</taxon>
        <taxon>Cystobacterineae</taxon>
        <taxon>Archangiaceae</taxon>
        <taxon>Hyalangium</taxon>
    </lineage>
</organism>
<evidence type="ECO:0000256" key="1">
    <source>
        <dbReference type="ARBA" id="ARBA00004651"/>
    </source>
</evidence>
<dbReference type="InterPro" id="IPR005495">
    <property type="entry name" value="LptG/LptF_permease"/>
</dbReference>
<dbReference type="PANTHER" id="PTHR33529">
    <property type="entry name" value="SLR0882 PROTEIN-RELATED"/>
    <property type="match status" value="1"/>
</dbReference>
<reference evidence="7 8" key="1">
    <citation type="submission" date="2023-12" db="EMBL/GenBank/DDBJ databases">
        <title>the genome sequence of Hyalangium sp. s54d21.</title>
        <authorList>
            <person name="Zhang X."/>
        </authorList>
    </citation>
    <scope>NUCLEOTIDE SEQUENCE [LARGE SCALE GENOMIC DNA]</scope>
    <source>
        <strain evidence="8">s54d21</strain>
    </source>
</reference>
<evidence type="ECO:0000256" key="3">
    <source>
        <dbReference type="ARBA" id="ARBA00022692"/>
    </source>
</evidence>
<feature type="transmembrane region" description="Helical" evidence="6">
    <location>
        <begin position="12"/>
        <end position="33"/>
    </location>
</feature>
<feature type="transmembrane region" description="Helical" evidence="6">
    <location>
        <begin position="340"/>
        <end position="362"/>
    </location>
</feature>
<feature type="transmembrane region" description="Helical" evidence="6">
    <location>
        <begin position="99"/>
        <end position="119"/>
    </location>
</feature>
<keyword evidence="5 6" id="KW-0472">Membrane</keyword>
<evidence type="ECO:0000256" key="4">
    <source>
        <dbReference type="ARBA" id="ARBA00022989"/>
    </source>
</evidence>
<feature type="transmembrane region" description="Helical" evidence="6">
    <location>
        <begin position="53"/>
        <end position="78"/>
    </location>
</feature>
<feature type="transmembrane region" description="Helical" evidence="6">
    <location>
        <begin position="285"/>
        <end position="304"/>
    </location>
</feature>
<dbReference type="RefSeq" id="WP_321543596.1">
    <property type="nucleotide sequence ID" value="NZ_JAXIVS010000001.1"/>
</dbReference>
<keyword evidence="4 6" id="KW-1133">Transmembrane helix</keyword>
<keyword evidence="2" id="KW-1003">Cell membrane</keyword>
<name>A0ABU5GUK9_9BACT</name>
<evidence type="ECO:0000256" key="5">
    <source>
        <dbReference type="ARBA" id="ARBA00023136"/>
    </source>
</evidence>
<protein>
    <submittedName>
        <fullName evidence="7">LptF/LptG family permease</fullName>
    </submittedName>
</protein>
<dbReference type="PANTHER" id="PTHR33529:SF6">
    <property type="entry name" value="YJGP_YJGQ FAMILY PERMEASE"/>
    <property type="match status" value="1"/>
</dbReference>
<proteinExistence type="predicted"/>
<sequence length="371" mass="40435">MKLLARYLLKELLVPLVVWVAFLFLLLFVMQFLRGTDVLLGSAVTLVDVGRLILYLAPHFLVMALPIAFLLAILLGLGRLSEDRELTALQALGISPTQLLAGPAVIGVLLGGLMLLLSFTGEPWGLTGVKELVSEVIKKNVAGDVKSGVFYEDLSDLTLYAERVSREGGQWTHVLLHDDREPSSPLLVLAQTGRVNTSVGDEAALRLVLDVGEVHRANRSTTDYSLLRFEQGEISVGLGTSLTRKNRFRSPKEEMTPGELLMAAEEAEKSGGDSRPFLMALHSRLGNAVAPLSFALLGTPLAIGRRQSGRAWGYLLTLSGYVLFYLLSRAFEHMGNQGKLPVVLAGQLTNLIFIALGIFAMWRVSRSGTVR</sequence>
<keyword evidence="8" id="KW-1185">Reference proteome</keyword>
<evidence type="ECO:0000256" key="2">
    <source>
        <dbReference type="ARBA" id="ARBA00022475"/>
    </source>
</evidence>
<evidence type="ECO:0000313" key="8">
    <source>
        <dbReference type="Proteomes" id="UP001291309"/>
    </source>
</evidence>
<evidence type="ECO:0000313" key="7">
    <source>
        <dbReference type="EMBL" id="MDY7224870.1"/>
    </source>
</evidence>
<feature type="transmembrane region" description="Helical" evidence="6">
    <location>
        <begin position="311"/>
        <end position="328"/>
    </location>
</feature>
<gene>
    <name evidence="7" type="ORF">SYV04_00690</name>
</gene>
<keyword evidence="3 6" id="KW-0812">Transmembrane</keyword>
<dbReference type="EMBL" id="JAXIVS010000001">
    <property type="protein sequence ID" value="MDY7224870.1"/>
    <property type="molecule type" value="Genomic_DNA"/>
</dbReference>
<comment type="subcellular location">
    <subcellularLocation>
        <location evidence="1">Cell membrane</location>
        <topology evidence="1">Multi-pass membrane protein</topology>
    </subcellularLocation>
</comment>
<dbReference type="Pfam" id="PF03739">
    <property type="entry name" value="LptF_LptG"/>
    <property type="match status" value="1"/>
</dbReference>
<dbReference type="Proteomes" id="UP001291309">
    <property type="component" value="Unassembled WGS sequence"/>
</dbReference>
<comment type="caution">
    <text evidence="7">The sequence shown here is derived from an EMBL/GenBank/DDBJ whole genome shotgun (WGS) entry which is preliminary data.</text>
</comment>
<accession>A0ABU5GUK9</accession>